<feature type="transmembrane region" description="Helical" evidence="8">
    <location>
        <begin position="249"/>
        <end position="274"/>
    </location>
</feature>
<dbReference type="SUPFAM" id="SSF52540">
    <property type="entry name" value="P-loop containing nucleoside triphosphate hydrolases"/>
    <property type="match status" value="1"/>
</dbReference>
<dbReference type="InterPro" id="IPR036640">
    <property type="entry name" value="ABC1_TM_sf"/>
</dbReference>
<evidence type="ECO:0000256" key="7">
    <source>
        <dbReference type="ARBA" id="ARBA00023136"/>
    </source>
</evidence>
<accession>A0A848CPI9</accession>
<dbReference type="InterPro" id="IPR017871">
    <property type="entry name" value="ABC_transporter-like_CS"/>
</dbReference>
<keyword evidence="5 11" id="KW-0067">ATP-binding</keyword>
<sequence length="601" mass="67770">MIFREKDCPNEGKSVFRWILSYVKPYRFWVVLCIVTSLTVAIVEIWMGMLIKNMIDNTTDFQKLLSIAYIGFGLTVVGFICKYFIKYSAAKFSSYALKDLKNCVAHHIEKLPMSTMDKYHSGDLVSRLSNDAMVLQNFLHHHFFQIFYMPIVFIGALTLLIFTNWKLILFSISILPIAVFVMGIMSKPVSKYSEQLQESLGQANSIAQDTIAGMQMVKAFNLRESLFNKYLLAMDIVLKKGLQVERRRALMIAPGVILFSSPIIFFVTYGGYLIGQGELTLSNLVIFGYLINFVLEPLSTMPVLFAQIQEVSGASKRLLHIVEQPTEQKNKPVIDIHPDAVPIEFKNVSFAYEDQAKVLNHVNFVLQKNKIIALVGTSGSGKSTILKLLCGFYQMKEEDGCIKLFGHPLQEWNAAEMRTYLSLVSQDIYLFPVSIAENISYGRIDASRDEIIAAAKTANAHNFIMELPDGYETIVGEHGSRISGGQKQRIAIARAILKNAPILLLDEPTSALDTQSEALVQEALEYVMENRTVLVIAHRLSTIKEADEVLVLDQGRIVESGTHEQLLAQNGLYSRLYKKRFITEENAEMVKEEAYSCLSEK</sequence>
<evidence type="ECO:0000256" key="2">
    <source>
        <dbReference type="ARBA" id="ARBA00005417"/>
    </source>
</evidence>
<dbReference type="Gene3D" id="3.40.50.300">
    <property type="entry name" value="P-loop containing nucleotide triphosphate hydrolases"/>
    <property type="match status" value="1"/>
</dbReference>
<dbReference type="PROSITE" id="PS50893">
    <property type="entry name" value="ABC_TRANSPORTER_2"/>
    <property type="match status" value="1"/>
</dbReference>
<evidence type="ECO:0000256" key="8">
    <source>
        <dbReference type="SAM" id="Phobius"/>
    </source>
</evidence>
<reference evidence="11 12" key="1">
    <citation type="submission" date="2020-04" db="EMBL/GenBank/DDBJ databases">
        <authorList>
            <person name="Hitch T.C.A."/>
            <person name="Wylensek D."/>
            <person name="Clavel T."/>
        </authorList>
    </citation>
    <scope>NUCLEOTIDE SEQUENCE [LARGE SCALE GENOMIC DNA]</scope>
    <source>
        <strain evidence="11 12">WB01_D5_05</strain>
    </source>
</reference>
<evidence type="ECO:0000256" key="3">
    <source>
        <dbReference type="ARBA" id="ARBA00022692"/>
    </source>
</evidence>
<evidence type="ECO:0000256" key="1">
    <source>
        <dbReference type="ARBA" id="ARBA00004651"/>
    </source>
</evidence>
<evidence type="ECO:0000259" key="9">
    <source>
        <dbReference type="PROSITE" id="PS50893"/>
    </source>
</evidence>
<dbReference type="GO" id="GO:0005886">
    <property type="term" value="C:plasma membrane"/>
    <property type="evidence" value="ECO:0007669"/>
    <property type="project" value="UniProtKB-SubCell"/>
</dbReference>
<comment type="similarity">
    <text evidence="2">Belongs to the ABC transporter superfamily.</text>
</comment>
<feature type="domain" description="ABC transporter" evidence="9">
    <location>
        <begin position="343"/>
        <end position="579"/>
    </location>
</feature>
<protein>
    <submittedName>
        <fullName evidence="11">ABC transporter ATP-binding protein</fullName>
    </submittedName>
</protein>
<keyword evidence="4" id="KW-0547">Nucleotide-binding</keyword>
<organism evidence="11 12">
    <name type="scientific">Aneurinibacillus aneurinilyticus</name>
    <name type="common">Bacillus aneurinolyticus</name>
    <dbReference type="NCBI Taxonomy" id="1391"/>
    <lineage>
        <taxon>Bacteria</taxon>
        <taxon>Bacillati</taxon>
        <taxon>Bacillota</taxon>
        <taxon>Bacilli</taxon>
        <taxon>Bacillales</taxon>
        <taxon>Paenibacillaceae</taxon>
        <taxon>Aneurinibacillus group</taxon>
        <taxon>Aneurinibacillus</taxon>
    </lineage>
</organism>
<dbReference type="AlphaFoldDB" id="A0A848CPI9"/>
<keyword evidence="6 8" id="KW-1133">Transmembrane helix</keyword>
<dbReference type="RefSeq" id="WP_168975532.1">
    <property type="nucleotide sequence ID" value="NZ_CAMJCG010000035.1"/>
</dbReference>
<feature type="transmembrane region" description="Helical" evidence="8">
    <location>
        <begin position="286"/>
        <end position="308"/>
    </location>
</feature>
<dbReference type="GO" id="GO:0005524">
    <property type="term" value="F:ATP binding"/>
    <property type="evidence" value="ECO:0007669"/>
    <property type="project" value="UniProtKB-KW"/>
</dbReference>
<dbReference type="Gene3D" id="1.20.1560.10">
    <property type="entry name" value="ABC transporter type 1, transmembrane domain"/>
    <property type="match status" value="1"/>
</dbReference>
<dbReference type="PANTHER" id="PTHR43394:SF1">
    <property type="entry name" value="ATP-BINDING CASSETTE SUB-FAMILY B MEMBER 10, MITOCHONDRIAL"/>
    <property type="match status" value="1"/>
</dbReference>
<keyword evidence="3 8" id="KW-0812">Transmembrane</keyword>
<dbReference type="GO" id="GO:0015421">
    <property type="term" value="F:ABC-type oligopeptide transporter activity"/>
    <property type="evidence" value="ECO:0007669"/>
    <property type="project" value="TreeGrafter"/>
</dbReference>
<evidence type="ECO:0000256" key="6">
    <source>
        <dbReference type="ARBA" id="ARBA00022989"/>
    </source>
</evidence>
<evidence type="ECO:0000256" key="4">
    <source>
        <dbReference type="ARBA" id="ARBA00022741"/>
    </source>
</evidence>
<dbReference type="EMBL" id="JABAGO010000026">
    <property type="protein sequence ID" value="NME99314.1"/>
    <property type="molecule type" value="Genomic_DNA"/>
</dbReference>
<dbReference type="InterPro" id="IPR003593">
    <property type="entry name" value="AAA+_ATPase"/>
</dbReference>
<dbReference type="PANTHER" id="PTHR43394">
    <property type="entry name" value="ATP-DEPENDENT PERMEASE MDL1, MITOCHONDRIAL"/>
    <property type="match status" value="1"/>
</dbReference>
<dbReference type="Pfam" id="PF00005">
    <property type="entry name" value="ABC_tran"/>
    <property type="match status" value="1"/>
</dbReference>
<name>A0A848CPI9_ANEAE</name>
<proteinExistence type="inferred from homology"/>
<comment type="caution">
    <text evidence="11">The sequence shown here is derived from an EMBL/GenBank/DDBJ whole genome shotgun (WGS) entry which is preliminary data.</text>
</comment>
<dbReference type="InterPro" id="IPR027417">
    <property type="entry name" value="P-loop_NTPase"/>
</dbReference>
<evidence type="ECO:0000256" key="5">
    <source>
        <dbReference type="ARBA" id="ARBA00022840"/>
    </source>
</evidence>
<comment type="subcellular location">
    <subcellularLocation>
        <location evidence="1">Cell membrane</location>
        <topology evidence="1">Multi-pass membrane protein</topology>
    </subcellularLocation>
</comment>
<dbReference type="PROSITE" id="PS50929">
    <property type="entry name" value="ABC_TM1F"/>
    <property type="match status" value="1"/>
</dbReference>
<dbReference type="Pfam" id="PF00664">
    <property type="entry name" value="ABC_membrane"/>
    <property type="match status" value="1"/>
</dbReference>
<dbReference type="SMART" id="SM00382">
    <property type="entry name" value="AAA"/>
    <property type="match status" value="1"/>
</dbReference>
<dbReference type="InterPro" id="IPR039421">
    <property type="entry name" value="Type_1_exporter"/>
</dbReference>
<feature type="transmembrane region" description="Helical" evidence="8">
    <location>
        <begin position="26"/>
        <end position="47"/>
    </location>
</feature>
<evidence type="ECO:0000313" key="11">
    <source>
        <dbReference type="EMBL" id="NME99314.1"/>
    </source>
</evidence>
<dbReference type="InterPro" id="IPR003439">
    <property type="entry name" value="ABC_transporter-like_ATP-bd"/>
</dbReference>
<feature type="transmembrane region" description="Helical" evidence="8">
    <location>
        <begin position="168"/>
        <end position="185"/>
    </location>
</feature>
<dbReference type="GO" id="GO:0016887">
    <property type="term" value="F:ATP hydrolysis activity"/>
    <property type="evidence" value="ECO:0007669"/>
    <property type="project" value="InterPro"/>
</dbReference>
<dbReference type="CDD" id="cd07346">
    <property type="entry name" value="ABC_6TM_exporters"/>
    <property type="match status" value="1"/>
</dbReference>
<dbReference type="Proteomes" id="UP000561326">
    <property type="component" value="Unassembled WGS sequence"/>
</dbReference>
<dbReference type="PROSITE" id="PS00211">
    <property type="entry name" value="ABC_TRANSPORTER_1"/>
    <property type="match status" value="1"/>
</dbReference>
<feature type="transmembrane region" description="Helical" evidence="8">
    <location>
        <begin position="143"/>
        <end position="162"/>
    </location>
</feature>
<evidence type="ECO:0000259" key="10">
    <source>
        <dbReference type="PROSITE" id="PS50929"/>
    </source>
</evidence>
<dbReference type="InterPro" id="IPR011527">
    <property type="entry name" value="ABC1_TM_dom"/>
</dbReference>
<evidence type="ECO:0000313" key="12">
    <source>
        <dbReference type="Proteomes" id="UP000561326"/>
    </source>
</evidence>
<feature type="domain" description="ABC transmembrane type-1" evidence="10">
    <location>
        <begin position="31"/>
        <end position="310"/>
    </location>
</feature>
<gene>
    <name evidence="11" type="ORF">HF838_13685</name>
</gene>
<dbReference type="FunFam" id="3.40.50.300:FF:000218">
    <property type="entry name" value="Multidrug ABC transporter ATP-binding protein"/>
    <property type="match status" value="1"/>
</dbReference>
<dbReference type="SUPFAM" id="SSF90123">
    <property type="entry name" value="ABC transporter transmembrane region"/>
    <property type="match status" value="1"/>
</dbReference>
<keyword evidence="7 8" id="KW-0472">Membrane</keyword>
<feature type="transmembrane region" description="Helical" evidence="8">
    <location>
        <begin position="67"/>
        <end position="85"/>
    </location>
</feature>